<evidence type="ECO:0000256" key="5">
    <source>
        <dbReference type="HAMAP-Rule" id="MF_00116"/>
    </source>
</evidence>
<comment type="similarity">
    <text evidence="1 5">Belongs to the dUTPase family.</text>
</comment>
<dbReference type="EMBL" id="CP030941">
    <property type="protein sequence ID" value="UUP17967.1"/>
    <property type="molecule type" value="Genomic_DNA"/>
</dbReference>
<dbReference type="RefSeq" id="WP_338530243.1">
    <property type="nucleotide sequence ID" value="NZ_CP030941.1"/>
</dbReference>
<dbReference type="CDD" id="cd07557">
    <property type="entry name" value="trimeric_dUTPase"/>
    <property type="match status" value="1"/>
</dbReference>
<dbReference type="SUPFAM" id="SSF51283">
    <property type="entry name" value="dUTPase-like"/>
    <property type="match status" value="1"/>
</dbReference>
<feature type="compositionally biased region" description="Gly residues" evidence="6">
    <location>
        <begin position="151"/>
        <end position="161"/>
    </location>
</feature>
<organism evidence="8 9">
    <name type="scientific">Nitratireductor thuwali</name>
    <dbReference type="NCBI Taxonomy" id="2267699"/>
    <lineage>
        <taxon>Bacteria</taxon>
        <taxon>Pseudomonadati</taxon>
        <taxon>Pseudomonadota</taxon>
        <taxon>Alphaproteobacteria</taxon>
        <taxon>Hyphomicrobiales</taxon>
        <taxon>Phyllobacteriaceae</taxon>
        <taxon>Nitratireductor</taxon>
    </lineage>
</organism>
<proteinExistence type="inferred from homology"/>
<dbReference type="InterPro" id="IPR029054">
    <property type="entry name" value="dUTPase-like"/>
</dbReference>
<dbReference type="InterPro" id="IPR008181">
    <property type="entry name" value="dUTPase"/>
</dbReference>
<feature type="binding site" evidence="5">
    <location>
        <begin position="80"/>
        <end position="82"/>
    </location>
    <ligand>
        <name>substrate</name>
    </ligand>
</feature>
<keyword evidence="2 5" id="KW-0378">Hydrolase</keyword>
<evidence type="ECO:0000256" key="3">
    <source>
        <dbReference type="ARBA" id="ARBA00023080"/>
    </source>
</evidence>
<evidence type="ECO:0000313" key="8">
    <source>
        <dbReference type="EMBL" id="UUP17967.1"/>
    </source>
</evidence>
<keyword evidence="5" id="KW-0479">Metal-binding</keyword>
<evidence type="ECO:0000256" key="4">
    <source>
        <dbReference type="ARBA" id="ARBA00047686"/>
    </source>
</evidence>
<feature type="domain" description="dUTPase-like" evidence="7">
    <location>
        <begin position="27"/>
        <end position="159"/>
    </location>
</feature>
<accession>A0ABY5MMJ0</accession>
<dbReference type="PANTHER" id="PTHR11241">
    <property type="entry name" value="DEOXYURIDINE 5'-TRIPHOSPHATE NUCLEOTIDOHYDROLASE"/>
    <property type="match status" value="1"/>
</dbReference>
<evidence type="ECO:0000256" key="1">
    <source>
        <dbReference type="ARBA" id="ARBA00006581"/>
    </source>
</evidence>
<dbReference type="Pfam" id="PF00692">
    <property type="entry name" value="dUTPase"/>
    <property type="match status" value="1"/>
</dbReference>
<dbReference type="Proteomes" id="UP001342418">
    <property type="component" value="Chromosome"/>
</dbReference>
<sequence length="161" mass="17017">MANTLSSMPVIGPTLGFVRLPHAEGIALPAYESEGAAGMDLRAAVPEDRQIILLPGRRAIVPTGFIAEIPQGFEGQVRPRSGLALKHGITCLNTPGTIDWDYRGELQVLLINHGDADLAITRGMRIAQLVIAPVTRVRTEERSHAGETARGAGGFGSTGTV</sequence>
<comment type="cofactor">
    <cofactor evidence="5">
        <name>Mg(2+)</name>
        <dbReference type="ChEBI" id="CHEBI:18420"/>
    </cofactor>
</comment>
<dbReference type="HAMAP" id="MF_00116">
    <property type="entry name" value="dUTPase_bact"/>
    <property type="match status" value="1"/>
</dbReference>
<comment type="caution">
    <text evidence="5">Lacks conserved residue(s) required for the propagation of feature annotation.</text>
</comment>
<feature type="binding site" evidence="5">
    <location>
        <position position="93"/>
    </location>
    <ligand>
        <name>substrate</name>
    </ligand>
</feature>
<feature type="region of interest" description="Disordered" evidence="6">
    <location>
        <begin position="141"/>
        <end position="161"/>
    </location>
</feature>
<keyword evidence="5" id="KW-0460">Magnesium</keyword>
<dbReference type="GO" id="GO:0004170">
    <property type="term" value="F:dUTP diphosphatase activity"/>
    <property type="evidence" value="ECO:0007669"/>
    <property type="project" value="UniProtKB-EC"/>
</dbReference>
<protein>
    <recommendedName>
        <fullName evidence="5">Deoxyuridine 5'-triphosphate nucleotidohydrolase</fullName>
        <shortName evidence="5">dUTPase</shortName>
        <ecNumber evidence="5">3.6.1.23</ecNumber>
    </recommendedName>
    <alternativeName>
        <fullName evidence="5">dUTP pyrophosphatase</fullName>
    </alternativeName>
</protein>
<keyword evidence="9" id="KW-1185">Reference proteome</keyword>
<dbReference type="Gene3D" id="2.70.40.10">
    <property type="match status" value="1"/>
</dbReference>
<keyword evidence="3 5" id="KW-0546">Nucleotide metabolism</keyword>
<name>A0ABY5MMJ0_9HYPH</name>
<evidence type="ECO:0000256" key="2">
    <source>
        <dbReference type="ARBA" id="ARBA00022801"/>
    </source>
</evidence>
<dbReference type="InterPro" id="IPR036157">
    <property type="entry name" value="dUTPase-like_sf"/>
</dbReference>
<evidence type="ECO:0000313" key="9">
    <source>
        <dbReference type="Proteomes" id="UP001342418"/>
    </source>
</evidence>
<evidence type="ECO:0000259" key="7">
    <source>
        <dbReference type="Pfam" id="PF00692"/>
    </source>
</evidence>
<reference evidence="8 9" key="1">
    <citation type="submission" date="2018-07" db="EMBL/GenBank/DDBJ databases">
        <title>Genome sequence of Nitratireductor thuwali#1536.</title>
        <authorList>
            <person name="Michoud G."/>
            <person name="Merlino G."/>
            <person name="Sefrji F.O."/>
            <person name="Daffonchio D."/>
        </authorList>
    </citation>
    <scope>NUCLEOTIDE SEQUENCE [LARGE SCALE GENOMIC DNA]</scope>
    <source>
        <strain evidence="9">Nit1536</strain>
    </source>
</reference>
<evidence type="ECO:0000256" key="6">
    <source>
        <dbReference type="SAM" id="MobiDB-lite"/>
    </source>
</evidence>
<comment type="catalytic activity">
    <reaction evidence="4 5">
        <text>dUTP + H2O = dUMP + diphosphate + H(+)</text>
        <dbReference type="Rhea" id="RHEA:10248"/>
        <dbReference type="ChEBI" id="CHEBI:15377"/>
        <dbReference type="ChEBI" id="CHEBI:15378"/>
        <dbReference type="ChEBI" id="CHEBI:33019"/>
        <dbReference type="ChEBI" id="CHEBI:61555"/>
        <dbReference type="ChEBI" id="CHEBI:246422"/>
        <dbReference type="EC" id="3.6.1.23"/>
    </reaction>
</comment>
<comment type="function">
    <text evidence="5">This enzyme is involved in nucleotide metabolism: it produces dUMP, the immediate precursor of thymidine nucleotides and it decreases the intracellular concentration of dUTP so that uracil cannot be incorporated into DNA.</text>
</comment>
<dbReference type="PANTHER" id="PTHR11241:SF0">
    <property type="entry name" value="DEOXYURIDINE 5'-TRIPHOSPHATE NUCLEOTIDOHYDROLASE"/>
    <property type="match status" value="1"/>
</dbReference>
<comment type="pathway">
    <text evidence="5">Pyrimidine metabolism; dUMP biosynthesis; dUMP from dCTP (dUTP route): step 2/2.</text>
</comment>
<gene>
    <name evidence="5 8" type="primary">dut</name>
    <name evidence="8" type="ORF">NTH_02443</name>
</gene>
<feature type="binding site" evidence="5">
    <location>
        <begin position="97"/>
        <end position="99"/>
    </location>
    <ligand>
        <name>substrate</name>
    </ligand>
</feature>
<dbReference type="EC" id="3.6.1.23" evidence="5"/>
<dbReference type="InterPro" id="IPR033704">
    <property type="entry name" value="dUTPase_trimeric"/>
</dbReference>
<dbReference type="NCBIfam" id="NF001862">
    <property type="entry name" value="PRK00601.1"/>
    <property type="match status" value="1"/>
</dbReference>
<dbReference type="NCBIfam" id="TIGR00576">
    <property type="entry name" value="dut"/>
    <property type="match status" value="1"/>
</dbReference>